<comment type="caution">
    <text evidence="1">The sequence shown here is derived from an EMBL/GenBank/DDBJ whole genome shotgun (WGS) entry which is preliminary data.</text>
</comment>
<gene>
    <name evidence="1" type="ORF">FRUB_00206</name>
</gene>
<dbReference type="AlphaFoldDB" id="A0A225EDW2"/>
<dbReference type="EMBL" id="NIDE01000001">
    <property type="protein sequence ID" value="OWK46507.1"/>
    <property type="molecule type" value="Genomic_DNA"/>
</dbReference>
<dbReference type="Proteomes" id="UP000214646">
    <property type="component" value="Unassembled WGS sequence"/>
</dbReference>
<keyword evidence="2" id="KW-1185">Reference proteome</keyword>
<sequence>MADGFEVLVRLSFPRPVEGISLAPDQVTLGVLVSGERAVRLVHLDRIEKGLTAIGLSIGIPTSGTVANR</sequence>
<accession>A0A225EDW2</accession>
<proteinExistence type="predicted"/>
<organism evidence="1 2">
    <name type="scientific">Fimbriiglobus ruber</name>
    <dbReference type="NCBI Taxonomy" id="1908690"/>
    <lineage>
        <taxon>Bacteria</taxon>
        <taxon>Pseudomonadati</taxon>
        <taxon>Planctomycetota</taxon>
        <taxon>Planctomycetia</taxon>
        <taxon>Gemmatales</taxon>
        <taxon>Gemmataceae</taxon>
        <taxon>Fimbriiglobus</taxon>
    </lineage>
</organism>
<evidence type="ECO:0000313" key="1">
    <source>
        <dbReference type="EMBL" id="OWK46507.1"/>
    </source>
</evidence>
<reference evidence="2" key="1">
    <citation type="submission" date="2017-06" db="EMBL/GenBank/DDBJ databases">
        <title>Genome analysis of Fimbriiglobus ruber SP5, the first member of the order Planctomycetales with confirmed chitinolytic capability.</title>
        <authorList>
            <person name="Ravin N.V."/>
            <person name="Rakitin A.L."/>
            <person name="Ivanova A.A."/>
            <person name="Beletsky A.V."/>
            <person name="Kulichevskaya I.S."/>
            <person name="Mardanov A.V."/>
            <person name="Dedysh S.N."/>
        </authorList>
    </citation>
    <scope>NUCLEOTIDE SEQUENCE [LARGE SCALE GENOMIC DNA]</scope>
    <source>
        <strain evidence="2">SP5</strain>
    </source>
</reference>
<evidence type="ECO:0000313" key="2">
    <source>
        <dbReference type="Proteomes" id="UP000214646"/>
    </source>
</evidence>
<name>A0A225EDW2_9BACT</name>
<protein>
    <submittedName>
        <fullName evidence="1">Uncharacterized protein</fullName>
    </submittedName>
</protein>